<gene>
    <name evidence="3" type="ORF">PG996_005836</name>
</gene>
<reference evidence="3 4" key="1">
    <citation type="submission" date="2023-01" db="EMBL/GenBank/DDBJ databases">
        <title>Analysis of 21 Apiospora genomes using comparative genomics revels a genus with tremendous synthesis potential of carbohydrate active enzymes and secondary metabolites.</title>
        <authorList>
            <person name="Sorensen T."/>
        </authorList>
    </citation>
    <scope>NUCLEOTIDE SEQUENCE [LARGE SCALE GENOMIC DNA]</scope>
    <source>
        <strain evidence="3 4">CBS 83171</strain>
    </source>
</reference>
<evidence type="ECO:0000313" key="3">
    <source>
        <dbReference type="EMBL" id="KAK8072488.1"/>
    </source>
</evidence>
<evidence type="ECO:0000313" key="4">
    <source>
        <dbReference type="Proteomes" id="UP001446871"/>
    </source>
</evidence>
<protein>
    <submittedName>
        <fullName evidence="3">Uncharacterized protein</fullName>
    </submittedName>
</protein>
<feature type="compositionally biased region" description="Basic and acidic residues" evidence="1">
    <location>
        <begin position="54"/>
        <end position="70"/>
    </location>
</feature>
<proteinExistence type="predicted"/>
<feature type="transmembrane region" description="Helical" evidence="2">
    <location>
        <begin position="72"/>
        <end position="96"/>
    </location>
</feature>
<dbReference type="EMBL" id="JAQQWM010000003">
    <property type="protein sequence ID" value="KAK8072488.1"/>
    <property type="molecule type" value="Genomic_DNA"/>
</dbReference>
<keyword evidence="4" id="KW-1185">Reference proteome</keyword>
<keyword evidence="2" id="KW-1133">Transmembrane helix</keyword>
<sequence length="187" mass="20064">MCFVLTRSRQLTSYQWVIIPTDFTANVTAQSSLTNTSLSNNSTPTTMASGPSTDSDHPKLAPDSGGEKKSQAWISGPAVGSVAGVAFILVAAMLLFQKKKKKTRELQGGGNDPEDKPQLHSDCIPKSELENIEKRAPVELPETYTIGVTNEVHELPDIRNPAELEASYTTAQAPPGQLITAGDRQDG</sequence>
<dbReference type="Proteomes" id="UP001446871">
    <property type="component" value="Unassembled WGS sequence"/>
</dbReference>
<organism evidence="3 4">
    <name type="scientific">Apiospora saccharicola</name>
    <dbReference type="NCBI Taxonomy" id="335842"/>
    <lineage>
        <taxon>Eukaryota</taxon>
        <taxon>Fungi</taxon>
        <taxon>Dikarya</taxon>
        <taxon>Ascomycota</taxon>
        <taxon>Pezizomycotina</taxon>
        <taxon>Sordariomycetes</taxon>
        <taxon>Xylariomycetidae</taxon>
        <taxon>Amphisphaeriales</taxon>
        <taxon>Apiosporaceae</taxon>
        <taxon>Apiospora</taxon>
    </lineage>
</organism>
<keyword evidence="2" id="KW-0472">Membrane</keyword>
<feature type="compositionally biased region" description="Low complexity" evidence="1">
    <location>
        <begin position="34"/>
        <end position="46"/>
    </location>
</feature>
<accession>A0ABR1VMQ5</accession>
<name>A0ABR1VMQ5_9PEZI</name>
<evidence type="ECO:0000256" key="2">
    <source>
        <dbReference type="SAM" id="Phobius"/>
    </source>
</evidence>
<feature type="region of interest" description="Disordered" evidence="1">
    <location>
        <begin position="34"/>
        <end position="72"/>
    </location>
</feature>
<feature type="region of interest" description="Disordered" evidence="1">
    <location>
        <begin position="163"/>
        <end position="187"/>
    </location>
</feature>
<keyword evidence="2" id="KW-0812">Transmembrane</keyword>
<evidence type="ECO:0000256" key="1">
    <source>
        <dbReference type="SAM" id="MobiDB-lite"/>
    </source>
</evidence>
<comment type="caution">
    <text evidence="3">The sequence shown here is derived from an EMBL/GenBank/DDBJ whole genome shotgun (WGS) entry which is preliminary data.</text>
</comment>